<sequence precursor="true">MNNLPIGIRLTIGFGLLVLLMVALALGAWLQYSAVRASVALNQHTYTVILDAEQMLMGLVNMETGQRGYLLSGDEEKLAVYREGQEEFSQELATLRRLTADNRAQQARLDAVAQRYDTWVRQHLEPAIELRRANPEISGALMRQLSDMTDAARNYMDTLREIIHEIEYEEHRLLEQRSAGLERNDSMLQGILLFGTLLGILLAVLAAWFITRSVVVPVRQAVGLAERLSEGDLTAQVNSISRDETGQLLTALDRTTQRLREMIGNIGSSASQLAAATEQMSAVSQQTRAGANRQQGETALVATAITQMSSSVQEISRNTQSASDSAGAANRRADDGRRAMDENTRGMEVLAEELLNASRVIEDVNGQSESIGTVLDVIRGIAEQTNLLALNAAIEAARAGEHGRGFAVVADEVRSLANRTQDSVGEIESMIDKLQKGAREAVNMMGRSGESAAQNLERTRNTQRLLEEIVAAVQTISDMTTQVASAVEEQTVVADDINRNAVSIKQVADETADAISQVDAASLELSRLAASLTGMVSRFRLQAA</sequence>
<dbReference type="SMART" id="SM00283">
    <property type="entry name" value="MA"/>
    <property type="match status" value="1"/>
</dbReference>
<accession>B8GS51</accession>
<dbReference type="Pfam" id="PF00672">
    <property type="entry name" value="HAMP"/>
    <property type="match status" value="1"/>
</dbReference>
<dbReference type="PROSITE" id="PS50111">
    <property type="entry name" value="CHEMOTAXIS_TRANSDUC_2"/>
    <property type="match status" value="1"/>
</dbReference>
<dbReference type="Gene3D" id="1.10.287.950">
    <property type="entry name" value="Methyl-accepting chemotaxis protein"/>
    <property type="match status" value="1"/>
</dbReference>
<dbReference type="PANTHER" id="PTHR32089:SF120">
    <property type="entry name" value="METHYL-ACCEPTING CHEMOTAXIS PROTEIN TLPQ"/>
    <property type="match status" value="1"/>
</dbReference>
<keyword evidence="7" id="KW-0472">Membrane</keyword>
<feature type="domain" description="T-SNARE coiled-coil homology" evidence="9">
    <location>
        <begin position="456"/>
        <end position="518"/>
    </location>
</feature>
<evidence type="ECO:0000256" key="2">
    <source>
        <dbReference type="ARBA" id="ARBA00022519"/>
    </source>
</evidence>
<dbReference type="STRING" id="396588.Tgr7_1672"/>
<dbReference type="PANTHER" id="PTHR32089">
    <property type="entry name" value="METHYL-ACCEPTING CHEMOTAXIS PROTEIN MCPB"/>
    <property type="match status" value="1"/>
</dbReference>
<evidence type="ECO:0000256" key="6">
    <source>
        <dbReference type="SAM" id="MobiDB-lite"/>
    </source>
</evidence>
<feature type="region of interest" description="Disordered" evidence="6">
    <location>
        <begin position="314"/>
        <end position="338"/>
    </location>
</feature>
<evidence type="ECO:0000256" key="7">
    <source>
        <dbReference type="SAM" id="Phobius"/>
    </source>
</evidence>
<dbReference type="Pfam" id="PF05227">
    <property type="entry name" value="CHASE3"/>
    <property type="match status" value="1"/>
</dbReference>
<dbReference type="KEGG" id="tgr:Tgr7_1672"/>
<evidence type="ECO:0000259" key="10">
    <source>
        <dbReference type="PROSITE" id="PS50885"/>
    </source>
</evidence>
<dbReference type="SUPFAM" id="SSF58104">
    <property type="entry name" value="Methyl-accepting chemotaxis protein (MCP) signaling domain"/>
    <property type="match status" value="1"/>
</dbReference>
<dbReference type="eggNOG" id="COG0840">
    <property type="taxonomic scope" value="Bacteria"/>
</dbReference>
<dbReference type="CDD" id="cd06225">
    <property type="entry name" value="HAMP"/>
    <property type="match status" value="1"/>
</dbReference>
<dbReference type="AlphaFoldDB" id="B8GS51"/>
<dbReference type="SMART" id="SM00304">
    <property type="entry name" value="HAMP"/>
    <property type="match status" value="3"/>
</dbReference>
<keyword evidence="3 5" id="KW-0807">Transducer</keyword>
<evidence type="ECO:0000256" key="1">
    <source>
        <dbReference type="ARBA" id="ARBA00004429"/>
    </source>
</evidence>
<gene>
    <name evidence="11" type="ordered locus">Tgr7_1672</name>
</gene>
<dbReference type="PROSITE" id="PS50192">
    <property type="entry name" value="T_SNARE"/>
    <property type="match status" value="1"/>
</dbReference>
<dbReference type="CDD" id="cd11386">
    <property type="entry name" value="MCP_signal"/>
    <property type="match status" value="1"/>
</dbReference>
<reference evidence="11 12" key="1">
    <citation type="journal article" date="2011" name="Stand. Genomic Sci.">
        <title>Complete genome sequence of 'Thioalkalivibrio sulfidophilus' HL-EbGr7.</title>
        <authorList>
            <person name="Muyzer G."/>
            <person name="Sorokin D.Y."/>
            <person name="Mavromatis K."/>
            <person name="Lapidus A."/>
            <person name="Clum A."/>
            <person name="Ivanova N."/>
            <person name="Pati A."/>
            <person name="d'Haeseleer P."/>
            <person name="Woyke T."/>
            <person name="Kyrpides N.C."/>
        </authorList>
    </citation>
    <scope>NUCLEOTIDE SEQUENCE [LARGE SCALE GENOMIC DNA]</scope>
    <source>
        <strain evidence="11 12">HL-EbGR7</strain>
    </source>
</reference>
<dbReference type="GO" id="GO:0007165">
    <property type="term" value="P:signal transduction"/>
    <property type="evidence" value="ECO:0007669"/>
    <property type="project" value="UniProtKB-KW"/>
</dbReference>
<proteinExistence type="inferred from homology"/>
<dbReference type="Proteomes" id="UP000002383">
    <property type="component" value="Chromosome"/>
</dbReference>
<organism evidence="11 12">
    <name type="scientific">Thioalkalivibrio sulfidiphilus (strain HL-EbGR7)</name>
    <dbReference type="NCBI Taxonomy" id="396588"/>
    <lineage>
        <taxon>Bacteria</taxon>
        <taxon>Pseudomonadati</taxon>
        <taxon>Pseudomonadota</taxon>
        <taxon>Gammaproteobacteria</taxon>
        <taxon>Chromatiales</taxon>
        <taxon>Ectothiorhodospiraceae</taxon>
        <taxon>Thioalkalivibrio</taxon>
    </lineage>
</organism>
<name>B8GS51_THISH</name>
<dbReference type="InterPro" id="IPR003660">
    <property type="entry name" value="HAMP_dom"/>
</dbReference>
<evidence type="ECO:0000259" key="9">
    <source>
        <dbReference type="PROSITE" id="PS50192"/>
    </source>
</evidence>
<evidence type="ECO:0000256" key="5">
    <source>
        <dbReference type="PROSITE-ProRule" id="PRU00284"/>
    </source>
</evidence>
<protein>
    <submittedName>
        <fullName evidence="11">Methyl-accepting chemotaxis sensory transducer</fullName>
    </submittedName>
</protein>
<keyword evidence="2" id="KW-0997">Cell inner membrane</keyword>
<evidence type="ECO:0000259" key="8">
    <source>
        <dbReference type="PROSITE" id="PS50111"/>
    </source>
</evidence>
<dbReference type="Pfam" id="PF00015">
    <property type="entry name" value="MCPsignal"/>
    <property type="match status" value="1"/>
</dbReference>
<dbReference type="RefSeq" id="WP_012638238.1">
    <property type="nucleotide sequence ID" value="NC_011901.1"/>
</dbReference>
<keyword evidence="7" id="KW-0812">Transmembrane</keyword>
<comment type="subcellular location">
    <subcellularLocation>
        <location evidence="1">Cell inner membrane</location>
        <topology evidence="1">Multi-pass membrane protein</topology>
    </subcellularLocation>
</comment>
<dbReference type="PROSITE" id="PS50885">
    <property type="entry name" value="HAMP"/>
    <property type="match status" value="1"/>
</dbReference>
<dbReference type="OrthoDB" id="9781845at2"/>
<feature type="compositionally biased region" description="Low complexity" evidence="6">
    <location>
        <begin position="321"/>
        <end position="330"/>
    </location>
</feature>
<dbReference type="CDD" id="cd19410">
    <property type="entry name" value="HK9-like_sensor"/>
    <property type="match status" value="1"/>
</dbReference>
<dbReference type="GO" id="GO:0006935">
    <property type="term" value="P:chemotaxis"/>
    <property type="evidence" value="ECO:0007669"/>
    <property type="project" value="UniProtKB-ARBA"/>
</dbReference>
<dbReference type="EMBL" id="CP001339">
    <property type="protein sequence ID" value="ACL72755.1"/>
    <property type="molecule type" value="Genomic_DNA"/>
</dbReference>
<dbReference type="GO" id="GO:0005886">
    <property type="term" value="C:plasma membrane"/>
    <property type="evidence" value="ECO:0007669"/>
    <property type="project" value="UniProtKB-SubCell"/>
</dbReference>
<evidence type="ECO:0000313" key="12">
    <source>
        <dbReference type="Proteomes" id="UP000002383"/>
    </source>
</evidence>
<evidence type="ECO:0000313" key="11">
    <source>
        <dbReference type="EMBL" id="ACL72755.1"/>
    </source>
</evidence>
<dbReference type="FunFam" id="1.10.287.950:FF:000001">
    <property type="entry name" value="Methyl-accepting chemotaxis sensory transducer"/>
    <property type="match status" value="1"/>
</dbReference>
<dbReference type="InterPro" id="IPR004089">
    <property type="entry name" value="MCPsignal_dom"/>
</dbReference>
<feature type="domain" description="HAMP" evidence="10">
    <location>
        <begin position="212"/>
        <end position="264"/>
    </location>
</feature>
<keyword evidence="7" id="KW-1133">Transmembrane helix</keyword>
<keyword evidence="12" id="KW-1185">Reference proteome</keyword>
<feature type="domain" description="Methyl-accepting transducer" evidence="8">
    <location>
        <begin position="269"/>
        <end position="505"/>
    </location>
</feature>
<feature type="transmembrane region" description="Helical" evidence="7">
    <location>
        <begin position="191"/>
        <end position="210"/>
    </location>
</feature>
<keyword evidence="2" id="KW-1003">Cell membrane</keyword>
<comment type="similarity">
    <text evidence="4">Belongs to the methyl-accepting chemotaxis (MCP) protein family.</text>
</comment>
<evidence type="ECO:0000256" key="4">
    <source>
        <dbReference type="ARBA" id="ARBA00029447"/>
    </source>
</evidence>
<dbReference type="InterPro" id="IPR007891">
    <property type="entry name" value="CHASE3"/>
</dbReference>
<evidence type="ECO:0000256" key="3">
    <source>
        <dbReference type="ARBA" id="ARBA00023224"/>
    </source>
</evidence>
<dbReference type="InterPro" id="IPR000727">
    <property type="entry name" value="T_SNARE_dom"/>
</dbReference>
<feature type="transmembrane region" description="Helical" evidence="7">
    <location>
        <begin position="6"/>
        <end position="30"/>
    </location>
</feature>
<dbReference type="HOGENOM" id="CLU_000445_107_27_6"/>